<proteinExistence type="predicted"/>
<dbReference type="EMBL" id="JAAMPC010000001">
    <property type="protein sequence ID" value="KAG2331450.1"/>
    <property type="molecule type" value="Genomic_DNA"/>
</dbReference>
<evidence type="ECO:0000256" key="1">
    <source>
        <dbReference type="SAM" id="MobiDB-lite"/>
    </source>
</evidence>
<protein>
    <submittedName>
        <fullName evidence="2">Uncharacterized protein</fullName>
    </submittedName>
</protein>
<dbReference type="AlphaFoldDB" id="A0A8X8BE19"/>
<dbReference type="Proteomes" id="UP000886595">
    <property type="component" value="Unassembled WGS sequence"/>
</dbReference>
<evidence type="ECO:0000313" key="2">
    <source>
        <dbReference type="EMBL" id="KAG2331450.1"/>
    </source>
</evidence>
<reference evidence="2 3" key="1">
    <citation type="submission" date="2020-02" db="EMBL/GenBank/DDBJ databases">
        <authorList>
            <person name="Ma Q."/>
            <person name="Huang Y."/>
            <person name="Song X."/>
            <person name="Pei D."/>
        </authorList>
    </citation>
    <scope>NUCLEOTIDE SEQUENCE [LARGE SCALE GENOMIC DNA]</scope>
    <source>
        <strain evidence="2">Sxm20200214</strain>
        <tissue evidence="2">Leaf</tissue>
    </source>
</reference>
<keyword evidence="3" id="KW-1185">Reference proteome</keyword>
<sequence>MDESLRCLDCLCSQDEADIVSAGRLEDNPDMLDTASSEDKLELAGDSTMETQTD</sequence>
<comment type="caution">
    <text evidence="2">The sequence shown here is derived from an EMBL/GenBank/DDBJ whole genome shotgun (WGS) entry which is preliminary data.</text>
</comment>
<gene>
    <name evidence="2" type="ORF">Bca52824_002630</name>
</gene>
<name>A0A8X8BE19_BRACI</name>
<organism evidence="2 3">
    <name type="scientific">Brassica carinata</name>
    <name type="common">Ethiopian mustard</name>
    <name type="synonym">Abyssinian cabbage</name>
    <dbReference type="NCBI Taxonomy" id="52824"/>
    <lineage>
        <taxon>Eukaryota</taxon>
        <taxon>Viridiplantae</taxon>
        <taxon>Streptophyta</taxon>
        <taxon>Embryophyta</taxon>
        <taxon>Tracheophyta</taxon>
        <taxon>Spermatophyta</taxon>
        <taxon>Magnoliopsida</taxon>
        <taxon>eudicotyledons</taxon>
        <taxon>Gunneridae</taxon>
        <taxon>Pentapetalae</taxon>
        <taxon>rosids</taxon>
        <taxon>malvids</taxon>
        <taxon>Brassicales</taxon>
        <taxon>Brassicaceae</taxon>
        <taxon>Brassiceae</taxon>
        <taxon>Brassica</taxon>
    </lineage>
</organism>
<evidence type="ECO:0000313" key="3">
    <source>
        <dbReference type="Proteomes" id="UP000886595"/>
    </source>
</evidence>
<accession>A0A8X8BE19</accession>
<feature type="region of interest" description="Disordered" evidence="1">
    <location>
        <begin position="26"/>
        <end position="54"/>
    </location>
</feature>